<proteinExistence type="predicted"/>
<comment type="subcellular location">
    <subcellularLocation>
        <location evidence="1">Membrane</location>
        <topology evidence="1">Multi-pass membrane protein</topology>
    </subcellularLocation>
</comment>
<dbReference type="Proteomes" id="UP000309038">
    <property type="component" value="Unassembled WGS sequence"/>
</dbReference>
<dbReference type="FunFam" id="1.20.1250.20:FF:000068">
    <property type="entry name" value="MFS general substrate transporter"/>
    <property type="match status" value="1"/>
</dbReference>
<feature type="transmembrane region" description="Helical" evidence="7">
    <location>
        <begin position="730"/>
        <end position="746"/>
    </location>
</feature>
<keyword evidence="2" id="KW-0813">Transport</keyword>
<dbReference type="AlphaFoldDB" id="A0A4S4KIG6"/>
<dbReference type="Pfam" id="PF07690">
    <property type="entry name" value="MFS_1"/>
    <property type="match status" value="1"/>
</dbReference>
<feature type="transmembrane region" description="Helical" evidence="7">
    <location>
        <begin position="825"/>
        <end position="845"/>
    </location>
</feature>
<keyword evidence="5 7" id="KW-0472">Membrane</keyword>
<dbReference type="PANTHER" id="PTHR43791">
    <property type="entry name" value="PERMEASE-RELATED"/>
    <property type="match status" value="1"/>
</dbReference>
<evidence type="ECO:0000313" key="8">
    <source>
        <dbReference type="EMBL" id="THG98111.1"/>
    </source>
</evidence>
<feature type="transmembrane region" description="Helical" evidence="7">
    <location>
        <begin position="359"/>
        <end position="376"/>
    </location>
</feature>
<dbReference type="GO" id="GO:0022857">
    <property type="term" value="F:transmembrane transporter activity"/>
    <property type="evidence" value="ECO:0007669"/>
    <property type="project" value="InterPro"/>
</dbReference>
<feature type="transmembrane region" description="Helical" evidence="7">
    <location>
        <begin position="125"/>
        <end position="143"/>
    </location>
</feature>
<feature type="transmembrane region" description="Helical" evidence="7">
    <location>
        <begin position="907"/>
        <end position="929"/>
    </location>
</feature>
<feature type="transmembrane region" description="Helical" evidence="7">
    <location>
        <begin position="410"/>
        <end position="432"/>
    </location>
</feature>
<feature type="transmembrane region" description="Helical" evidence="7">
    <location>
        <begin position="184"/>
        <end position="203"/>
    </location>
</feature>
<keyword evidence="3 7" id="KW-0812">Transmembrane</keyword>
<evidence type="ECO:0000256" key="6">
    <source>
        <dbReference type="SAM" id="MobiDB-lite"/>
    </source>
</evidence>
<feature type="transmembrane region" description="Helical" evidence="7">
    <location>
        <begin position="383"/>
        <end position="404"/>
    </location>
</feature>
<evidence type="ECO:0000313" key="9">
    <source>
        <dbReference type="Proteomes" id="UP000309038"/>
    </source>
</evidence>
<dbReference type="PANTHER" id="PTHR43791:SF18">
    <property type="entry name" value="NICOTINIC ACID TRANSPORTER TNA1, PUTATIVE (AFU_ORTHOLOGUE AFUA_3G03820)-RELATED"/>
    <property type="match status" value="1"/>
</dbReference>
<reference evidence="8 9" key="1">
    <citation type="submission" date="2019-02" db="EMBL/GenBank/DDBJ databases">
        <title>Genome sequencing of the rare red list fungi Phlebia centrifuga.</title>
        <authorList>
            <person name="Buettner E."/>
            <person name="Kellner H."/>
        </authorList>
    </citation>
    <scope>NUCLEOTIDE SEQUENCE [LARGE SCALE GENOMIC DNA]</scope>
    <source>
        <strain evidence="8 9">DSM 108282</strain>
    </source>
</reference>
<dbReference type="GO" id="GO:0016020">
    <property type="term" value="C:membrane"/>
    <property type="evidence" value="ECO:0007669"/>
    <property type="project" value="UniProtKB-SubCell"/>
</dbReference>
<organism evidence="8 9">
    <name type="scientific">Hermanssonia centrifuga</name>
    <dbReference type="NCBI Taxonomy" id="98765"/>
    <lineage>
        <taxon>Eukaryota</taxon>
        <taxon>Fungi</taxon>
        <taxon>Dikarya</taxon>
        <taxon>Basidiomycota</taxon>
        <taxon>Agaricomycotina</taxon>
        <taxon>Agaricomycetes</taxon>
        <taxon>Polyporales</taxon>
        <taxon>Meruliaceae</taxon>
        <taxon>Hermanssonia</taxon>
    </lineage>
</organism>
<feature type="transmembrane region" description="Helical" evidence="7">
    <location>
        <begin position="882"/>
        <end position="901"/>
    </location>
</feature>
<feature type="transmembrane region" description="Helical" evidence="7">
    <location>
        <begin position="149"/>
        <end position="172"/>
    </location>
</feature>
<protein>
    <recommendedName>
        <fullName evidence="10">MFS general substrate transporter</fullName>
    </recommendedName>
</protein>
<comment type="caution">
    <text evidence="8">The sequence shown here is derived from an EMBL/GenBank/DDBJ whole genome shotgun (WGS) entry which is preliminary data.</text>
</comment>
<evidence type="ECO:0000256" key="3">
    <source>
        <dbReference type="ARBA" id="ARBA00022692"/>
    </source>
</evidence>
<dbReference type="InterPro" id="IPR011701">
    <property type="entry name" value="MFS"/>
</dbReference>
<feature type="transmembrane region" description="Helical" evidence="7">
    <location>
        <begin position="669"/>
        <end position="691"/>
    </location>
</feature>
<feature type="transmembrane region" description="Helical" evidence="7">
    <location>
        <begin position="479"/>
        <end position="499"/>
    </location>
</feature>
<keyword evidence="4 7" id="KW-1133">Transmembrane helix</keyword>
<feature type="region of interest" description="Disordered" evidence="6">
    <location>
        <begin position="1"/>
        <end position="23"/>
    </location>
</feature>
<name>A0A4S4KIG6_9APHY</name>
<evidence type="ECO:0000256" key="2">
    <source>
        <dbReference type="ARBA" id="ARBA00022448"/>
    </source>
</evidence>
<evidence type="ECO:0000256" key="7">
    <source>
        <dbReference type="SAM" id="Phobius"/>
    </source>
</evidence>
<evidence type="ECO:0000256" key="4">
    <source>
        <dbReference type="ARBA" id="ARBA00022989"/>
    </source>
</evidence>
<evidence type="ECO:0000256" key="5">
    <source>
        <dbReference type="ARBA" id="ARBA00023136"/>
    </source>
</evidence>
<feature type="transmembrane region" description="Helical" evidence="7">
    <location>
        <begin position="758"/>
        <end position="776"/>
    </location>
</feature>
<dbReference type="Gene3D" id="1.20.1250.20">
    <property type="entry name" value="MFS general substrate transporter like domains"/>
    <property type="match status" value="4"/>
</dbReference>
<accession>A0A4S4KIG6</accession>
<feature type="transmembrane region" description="Helical" evidence="7">
    <location>
        <begin position="941"/>
        <end position="961"/>
    </location>
</feature>
<feature type="transmembrane region" description="Helical" evidence="7">
    <location>
        <begin position="973"/>
        <end position="993"/>
    </location>
</feature>
<dbReference type="InterPro" id="IPR036259">
    <property type="entry name" value="MFS_trans_sf"/>
</dbReference>
<dbReference type="EMBL" id="SGPJ01000134">
    <property type="protein sequence ID" value="THG98111.1"/>
    <property type="molecule type" value="Genomic_DNA"/>
</dbReference>
<feature type="transmembrane region" description="Helical" evidence="7">
    <location>
        <begin position="579"/>
        <end position="597"/>
    </location>
</feature>
<evidence type="ECO:0000256" key="1">
    <source>
        <dbReference type="ARBA" id="ARBA00004141"/>
    </source>
</evidence>
<dbReference type="FunFam" id="1.20.1250.20:FF:000013">
    <property type="entry name" value="MFS general substrate transporter"/>
    <property type="match status" value="1"/>
</dbReference>
<feature type="transmembrane region" description="Helical" evidence="7">
    <location>
        <begin position="306"/>
        <end position="327"/>
    </location>
</feature>
<feature type="transmembrane region" description="Helical" evidence="7">
    <location>
        <begin position="444"/>
        <end position="463"/>
    </location>
</feature>
<gene>
    <name evidence="8" type="ORF">EW026_g4017</name>
</gene>
<dbReference type="SUPFAM" id="SSF103473">
    <property type="entry name" value="MFS general substrate transporter"/>
    <property type="match status" value="2"/>
</dbReference>
<feature type="transmembrane region" description="Helical" evidence="7">
    <location>
        <begin position="703"/>
        <end position="724"/>
    </location>
</feature>
<evidence type="ECO:0008006" key="10">
    <source>
        <dbReference type="Google" id="ProtNLM"/>
    </source>
</evidence>
<sequence>MSLKTSGPDSASVKHSKEGKSVVDGQFVQDLEEDDFPPPPKLTPEQEKKLYRKIDYRLMPILTLMYLCSFLDRGNIGNAKLQGLTTQLNLTGNKYNIALAMYFVPYCLVECPASLVTKKFRPSRWLPAITIAWGVIMSLMGIVKTYPQLVGARVALGAAEAGLFPGVAWYLSMWYPRHALQFRIGMFWGGATIAGMLNDIVINRHYPDLLSVSRCIFWCARVWYLVYERHWREIRMVLDIYSRRGIYSVSGHSLYLCSDRFPVVCKVSDARGTYLQYDNSLVGEEESFAFQYVWSAIFDWQTWMHVLIYMSIIGPLYGISFFLPSIINGWRIIYLTHSVDYLLLDRFGFSPANSQLLTVPPYVFATIITILFAILSDKLQKRAPFVLAGHVMCLIGFSIQISNARFGVKYFGTFFCVAGSYAAFPGVITWLANNVAGQYKRGAAMALHIGFGNFAGSIASVLYRTQDAPRYILGDGLELMFVGIGMITLTFAVITYTRINAKRDMEERERAEKGIKYTTEQLRAMGDRAPDFSVEVAEGNSMVVEKFIQDLDTNDDLPPPPKLTPEEEKRLYRKIDWRLMPILIVMYLCGFLDRGNIGNAKLQGLTTQLNLTGNKYNVALAMYFVPYCLVECPARQVVNSFVYLLIAHDNYKRSLVTKKFRPSSYPQLVGARVALGAAEAGLFPGVAWYLSMWYPRHKLQFRIGVFWGGATIAGAFSGILAYGISFMSGTGGRLGWSWIFVIVIFDCKRRATLTFRKILEGGLTVVVGIVSIFIIIDFPTTAKFLTPEERIYVLWRKKYDNSLVGEEEAFAFRHVWAAMSDWQTWMHILIYMSIIGPLYGISFFLPSIINGFGFSPASSQLLTVPPYVFGILSDKVQMRAPFILAGHIMCLIGFSIQISNAPSGVKYFGTFFCVAGSYSAFPGVISWLANNMAGQYKRGTAIALHIGFGNFAGSISSVLYRTQDAPRYILGDALELMFVGMGMITLTIAVITYKRINAKRDAEEKDRLEKGVKYTAKQLREMGDRAPDFRYTL</sequence>
<keyword evidence="9" id="KW-1185">Reference proteome</keyword>